<keyword evidence="2" id="KW-1185">Reference proteome</keyword>
<reference evidence="1" key="2">
    <citation type="submission" date="2023-05" db="EMBL/GenBank/DDBJ databases">
        <authorList>
            <consortium name="Lawrence Berkeley National Laboratory"/>
            <person name="Steindorff A."/>
            <person name="Hensen N."/>
            <person name="Bonometti L."/>
            <person name="Westerberg I."/>
            <person name="Brannstrom I.O."/>
            <person name="Guillou S."/>
            <person name="Cros-Aarteil S."/>
            <person name="Calhoun S."/>
            <person name="Haridas S."/>
            <person name="Kuo A."/>
            <person name="Mondo S."/>
            <person name="Pangilinan J."/>
            <person name="Riley R."/>
            <person name="Labutti K."/>
            <person name="Andreopoulos B."/>
            <person name="Lipzen A."/>
            <person name="Chen C."/>
            <person name="Yanf M."/>
            <person name="Daum C."/>
            <person name="Ng V."/>
            <person name="Clum A."/>
            <person name="Ohm R."/>
            <person name="Martin F."/>
            <person name="Silar P."/>
            <person name="Natvig D."/>
            <person name="Lalanne C."/>
            <person name="Gautier V."/>
            <person name="Ament-Velasquez S.L."/>
            <person name="Kruys A."/>
            <person name="Hutchinson M.I."/>
            <person name="Powell A.J."/>
            <person name="Barry K."/>
            <person name="Miller A.N."/>
            <person name="Grigoriev I.V."/>
            <person name="Debuchy R."/>
            <person name="Gladieux P."/>
            <person name="Thoren M.H."/>
            <person name="Johannesson H."/>
        </authorList>
    </citation>
    <scope>NUCLEOTIDE SEQUENCE</scope>
    <source>
        <strain evidence="1">CBS 538.74</strain>
    </source>
</reference>
<dbReference type="EMBL" id="MU856885">
    <property type="protein sequence ID" value="KAK4155550.1"/>
    <property type="molecule type" value="Genomic_DNA"/>
</dbReference>
<dbReference type="Proteomes" id="UP001302745">
    <property type="component" value="Unassembled WGS sequence"/>
</dbReference>
<evidence type="ECO:0000313" key="1">
    <source>
        <dbReference type="EMBL" id="KAK4155550.1"/>
    </source>
</evidence>
<evidence type="ECO:0000313" key="2">
    <source>
        <dbReference type="Proteomes" id="UP001302745"/>
    </source>
</evidence>
<proteinExistence type="predicted"/>
<accession>A0AAN6VSD0</accession>
<organism evidence="1 2">
    <name type="scientific">Chaetomidium leptoderma</name>
    <dbReference type="NCBI Taxonomy" id="669021"/>
    <lineage>
        <taxon>Eukaryota</taxon>
        <taxon>Fungi</taxon>
        <taxon>Dikarya</taxon>
        <taxon>Ascomycota</taxon>
        <taxon>Pezizomycotina</taxon>
        <taxon>Sordariomycetes</taxon>
        <taxon>Sordariomycetidae</taxon>
        <taxon>Sordariales</taxon>
        <taxon>Chaetomiaceae</taxon>
        <taxon>Chaetomidium</taxon>
    </lineage>
</organism>
<dbReference type="AlphaFoldDB" id="A0AAN6VSD0"/>
<name>A0AAN6VSD0_9PEZI</name>
<gene>
    <name evidence="1" type="ORF">C8A00DRAFT_31595</name>
</gene>
<comment type="caution">
    <text evidence="1">The sequence shown here is derived from an EMBL/GenBank/DDBJ whole genome shotgun (WGS) entry which is preliminary data.</text>
</comment>
<sequence length="393" mass="44297">MSDVGTILPPAADDAHVTIPDVLISPETLVYVGLSSSKSAEVWDRWANWPPHGPGRETDADDGGLQVSFIDFIIGHIRNEPDAADESDAQWRACLQACGIANDMQDAIMDPHFRYLRLSHSCLYWIRDTVEMRYAELQEIQRKSEHGRPVSGLQQQQQQSMAGTAPKIWSVERANATAARDAPGYTVLYKAVDQARIAYFFDEAGVLKNINALESRPPSDFSRNRCMFYFTPDVRVAEYSAGYAKRRSGGGSGSSIVIFCLRIPNAAIDSLAEPDIRRLHWPSDDWKELVWYSRTQQWPLPSHLRPYRDALLIIGTKARKSHAAYRAMGSWEEVTEDCVLKVGARGELEEATQYVISGEDEGGEWLEENGDMRMYLYTRSDLDTWLTENPASR</sequence>
<protein>
    <submittedName>
        <fullName evidence="1">Uncharacterized protein</fullName>
    </submittedName>
</protein>
<reference evidence="1" key="1">
    <citation type="journal article" date="2023" name="Mol. Phylogenet. Evol.">
        <title>Genome-scale phylogeny and comparative genomics of the fungal order Sordariales.</title>
        <authorList>
            <person name="Hensen N."/>
            <person name="Bonometti L."/>
            <person name="Westerberg I."/>
            <person name="Brannstrom I.O."/>
            <person name="Guillou S."/>
            <person name="Cros-Aarteil S."/>
            <person name="Calhoun S."/>
            <person name="Haridas S."/>
            <person name="Kuo A."/>
            <person name="Mondo S."/>
            <person name="Pangilinan J."/>
            <person name="Riley R."/>
            <person name="LaButti K."/>
            <person name="Andreopoulos B."/>
            <person name="Lipzen A."/>
            <person name="Chen C."/>
            <person name="Yan M."/>
            <person name="Daum C."/>
            <person name="Ng V."/>
            <person name="Clum A."/>
            <person name="Steindorff A."/>
            <person name="Ohm R.A."/>
            <person name="Martin F."/>
            <person name="Silar P."/>
            <person name="Natvig D.O."/>
            <person name="Lalanne C."/>
            <person name="Gautier V."/>
            <person name="Ament-Velasquez S.L."/>
            <person name="Kruys A."/>
            <person name="Hutchinson M.I."/>
            <person name="Powell A.J."/>
            <person name="Barry K."/>
            <person name="Miller A.N."/>
            <person name="Grigoriev I.V."/>
            <person name="Debuchy R."/>
            <person name="Gladieux P."/>
            <person name="Hiltunen Thoren M."/>
            <person name="Johannesson H."/>
        </authorList>
    </citation>
    <scope>NUCLEOTIDE SEQUENCE</scope>
    <source>
        <strain evidence="1">CBS 538.74</strain>
    </source>
</reference>